<protein>
    <submittedName>
        <fullName evidence="2">Sulfopyruvate decarboxylase TPP-binding subunit</fullName>
    </submittedName>
</protein>
<dbReference type="EMBL" id="JAVDQG010000004">
    <property type="protein sequence ID" value="MDR6226314.1"/>
    <property type="molecule type" value="Genomic_DNA"/>
</dbReference>
<dbReference type="Proteomes" id="UP001185012">
    <property type="component" value="Unassembled WGS sequence"/>
</dbReference>
<name>A0ABU1IQ98_9BACL</name>
<organism evidence="2 3">
    <name type="scientific">Desmospora profundinema</name>
    <dbReference type="NCBI Taxonomy" id="1571184"/>
    <lineage>
        <taxon>Bacteria</taxon>
        <taxon>Bacillati</taxon>
        <taxon>Bacillota</taxon>
        <taxon>Bacilli</taxon>
        <taxon>Bacillales</taxon>
        <taxon>Thermoactinomycetaceae</taxon>
        <taxon>Desmospora</taxon>
    </lineage>
</organism>
<evidence type="ECO:0000313" key="3">
    <source>
        <dbReference type="Proteomes" id="UP001185012"/>
    </source>
</evidence>
<keyword evidence="1" id="KW-0472">Membrane</keyword>
<dbReference type="RefSeq" id="WP_309865979.1">
    <property type="nucleotide sequence ID" value="NZ_JAVDQG010000004.1"/>
</dbReference>
<reference evidence="2 3" key="1">
    <citation type="submission" date="2023-07" db="EMBL/GenBank/DDBJ databases">
        <title>Genomic Encyclopedia of Type Strains, Phase IV (KMG-IV): sequencing the most valuable type-strain genomes for metagenomic binning, comparative biology and taxonomic classification.</title>
        <authorList>
            <person name="Goeker M."/>
        </authorList>
    </citation>
    <scope>NUCLEOTIDE SEQUENCE [LARGE SCALE GENOMIC DNA]</scope>
    <source>
        <strain evidence="2 3">DSM 45903</strain>
    </source>
</reference>
<keyword evidence="3" id="KW-1185">Reference proteome</keyword>
<comment type="caution">
    <text evidence="2">The sequence shown here is derived from an EMBL/GenBank/DDBJ whole genome shotgun (WGS) entry which is preliminary data.</text>
</comment>
<feature type="transmembrane region" description="Helical" evidence="1">
    <location>
        <begin position="12"/>
        <end position="32"/>
    </location>
</feature>
<evidence type="ECO:0000256" key="1">
    <source>
        <dbReference type="SAM" id="Phobius"/>
    </source>
</evidence>
<sequence>MDRARLTNGLYHLLLVLSTFGIPLLIVFSFRGSGDHPIEGWIGAAMAFLVLLAYALITNRKRGK</sequence>
<keyword evidence="1" id="KW-0812">Transmembrane</keyword>
<accession>A0ABU1IQ98</accession>
<keyword evidence="1" id="KW-1133">Transmembrane helix</keyword>
<gene>
    <name evidence="2" type="ORF">JOE21_002320</name>
</gene>
<feature type="transmembrane region" description="Helical" evidence="1">
    <location>
        <begin position="38"/>
        <end position="57"/>
    </location>
</feature>
<proteinExistence type="predicted"/>
<evidence type="ECO:0000313" key="2">
    <source>
        <dbReference type="EMBL" id="MDR6226314.1"/>
    </source>
</evidence>